<name>A0AB72Z1Q5_9BIFI</name>
<protein>
    <submittedName>
        <fullName evidence="1">Uncharacterized protein</fullName>
    </submittedName>
</protein>
<organism evidence="1 2">
    <name type="scientific">Bifidobacterium dentium JCVIHMP022</name>
    <dbReference type="NCBI Taxonomy" id="553191"/>
    <lineage>
        <taxon>Bacteria</taxon>
        <taxon>Bacillati</taxon>
        <taxon>Actinomycetota</taxon>
        <taxon>Actinomycetes</taxon>
        <taxon>Bifidobacteriales</taxon>
        <taxon>Bifidobacteriaceae</taxon>
        <taxon>Bifidobacterium</taxon>
    </lineage>
</organism>
<dbReference type="EMBL" id="AEHJ01000011">
    <property type="protein sequence ID" value="EFO78110.1"/>
    <property type="molecule type" value="Genomic_DNA"/>
</dbReference>
<reference evidence="1 2" key="1">
    <citation type="submission" date="2010-10" db="EMBL/GenBank/DDBJ databases">
        <authorList>
            <person name="Durkin A.S."/>
            <person name="Madupu R."/>
            <person name="Torralba M."/>
            <person name="Gillis M."/>
            <person name="Methe B."/>
            <person name="Sutton G."/>
            <person name="Nelson K.E."/>
        </authorList>
    </citation>
    <scope>NUCLEOTIDE SEQUENCE [LARGE SCALE GENOMIC DNA]</scope>
    <source>
        <strain evidence="1 2">JCVIHMP022</strain>
    </source>
</reference>
<gene>
    <name evidence="1" type="ORF">HMPREF9003_0156</name>
</gene>
<sequence length="129" mass="14600">MIDEQELRKALDELDTHVRTVKAYMRGLENKLNELTIAAATPTPKLPEEPGWYLTQQHLLLLKDSCGDWSVRNINGRPIQGYWGREGSLDCYAKDPKIVYAALGPDAFPLVPISEVILPSEHIKEDKED</sequence>
<proteinExistence type="predicted"/>
<comment type="caution">
    <text evidence="1">The sequence shown here is derived from an EMBL/GenBank/DDBJ whole genome shotgun (WGS) entry which is preliminary data.</text>
</comment>
<evidence type="ECO:0000313" key="1">
    <source>
        <dbReference type="EMBL" id="EFO78110.1"/>
    </source>
</evidence>
<evidence type="ECO:0000313" key="2">
    <source>
        <dbReference type="Proteomes" id="UP000003457"/>
    </source>
</evidence>
<dbReference type="Proteomes" id="UP000003457">
    <property type="component" value="Unassembled WGS sequence"/>
</dbReference>
<dbReference type="AlphaFoldDB" id="A0AB72Z1Q5"/>
<dbReference type="RefSeq" id="WP_003842299.1">
    <property type="nucleotide sequence ID" value="NZ_AEHJ01000011.1"/>
</dbReference>
<accession>A0AB72Z1Q5</accession>